<dbReference type="eggNOG" id="COG5650">
    <property type="taxonomic scope" value="Bacteria"/>
</dbReference>
<dbReference type="GO" id="GO:0005886">
    <property type="term" value="C:plasma membrane"/>
    <property type="evidence" value="ECO:0007669"/>
    <property type="project" value="UniProtKB-SubCell"/>
</dbReference>
<reference evidence="9 10" key="1">
    <citation type="submission" date="2012-08" db="EMBL/GenBank/DDBJ databases">
        <title>Whole genome shotgun sequence of Austwickia chelonae NBRC 105200.</title>
        <authorList>
            <person name="Yoshida I."/>
            <person name="Hosoyama A."/>
            <person name="Tsuchikane K."/>
            <person name="Katsumata H."/>
            <person name="Ando Y."/>
            <person name="Ohji S."/>
            <person name="Hamada M."/>
            <person name="Tamura T."/>
            <person name="Yamazoe A."/>
            <person name="Yamazaki S."/>
            <person name="Fujita N."/>
        </authorList>
    </citation>
    <scope>NUCLEOTIDE SEQUENCE [LARGE SCALE GENOMIC DNA]</scope>
    <source>
        <strain evidence="9 10">NBRC 105200</strain>
    </source>
</reference>
<dbReference type="RefSeq" id="WP_006503262.1">
    <property type="nucleotide sequence ID" value="NZ_BAGZ01000009.1"/>
</dbReference>
<dbReference type="AlphaFoldDB" id="K6W9L8"/>
<keyword evidence="2" id="KW-1003">Cell membrane</keyword>
<feature type="transmembrane region" description="Helical" evidence="8">
    <location>
        <begin position="333"/>
        <end position="355"/>
    </location>
</feature>
<feature type="transmembrane region" description="Helical" evidence="8">
    <location>
        <begin position="87"/>
        <end position="106"/>
    </location>
</feature>
<comment type="caution">
    <text evidence="9">The sequence shown here is derived from an EMBL/GenBank/DDBJ whole genome shotgun (WGS) entry which is preliminary data.</text>
</comment>
<feature type="transmembrane region" description="Helical" evidence="8">
    <location>
        <begin position="286"/>
        <end position="304"/>
    </location>
</feature>
<evidence type="ECO:0000256" key="8">
    <source>
        <dbReference type="SAM" id="Phobius"/>
    </source>
</evidence>
<evidence type="ECO:0000256" key="6">
    <source>
        <dbReference type="ARBA" id="ARBA00023136"/>
    </source>
</evidence>
<feature type="transmembrane region" description="Helical" evidence="8">
    <location>
        <begin position="144"/>
        <end position="165"/>
    </location>
</feature>
<evidence type="ECO:0008006" key="11">
    <source>
        <dbReference type="Google" id="ProtNLM"/>
    </source>
</evidence>
<keyword evidence="5 8" id="KW-1133">Transmembrane helix</keyword>
<name>K6W9L8_9MICO</name>
<evidence type="ECO:0000256" key="3">
    <source>
        <dbReference type="ARBA" id="ARBA00022679"/>
    </source>
</evidence>
<dbReference type="EMBL" id="BAGZ01000009">
    <property type="protein sequence ID" value="GAB78507.1"/>
    <property type="molecule type" value="Genomic_DNA"/>
</dbReference>
<organism evidence="9 10">
    <name type="scientific">Austwickia chelonae NBRC 105200</name>
    <dbReference type="NCBI Taxonomy" id="1184607"/>
    <lineage>
        <taxon>Bacteria</taxon>
        <taxon>Bacillati</taxon>
        <taxon>Actinomycetota</taxon>
        <taxon>Actinomycetes</taxon>
        <taxon>Micrococcales</taxon>
        <taxon>Dermatophilaceae</taxon>
        <taxon>Austwickia</taxon>
    </lineage>
</organism>
<keyword evidence="3" id="KW-0808">Transferase</keyword>
<keyword evidence="6 8" id="KW-0472">Membrane</keyword>
<gene>
    <name evidence="9" type="ORF">AUCHE_09_01120</name>
</gene>
<keyword evidence="4 8" id="KW-0812">Transmembrane</keyword>
<comment type="subcellular location">
    <subcellularLocation>
        <location evidence="1">Cell membrane</location>
        <topology evidence="1">Multi-pass membrane protein</topology>
    </subcellularLocation>
</comment>
<proteinExistence type="inferred from homology"/>
<protein>
    <recommendedName>
        <fullName evidence="11">Glycosyltransferase</fullName>
    </recommendedName>
</protein>
<keyword evidence="10" id="KW-1185">Reference proteome</keyword>
<feature type="transmembrane region" description="Helical" evidence="8">
    <location>
        <begin position="200"/>
        <end position="221"/>
    </location>
</feature>
<comment type="similarity">
    <text evidence="7">Belongs to the glycosyltransferase 87 family.</text>
</comment>
<evidence type="ECO:0000256" key="7">
    <source>
        <dbReference type="ARBA" id="ARBA00024033"/>
    </source>
</evidence>
<evidence type="ECO:0000256" key="2">
    <source>
        <dbReference type="ARBA" id="ARBA00022475"/>
    </source>
</evidence>
<evidence type="ECO:0000256" key="4">
    <source>
        <dbReference type="ARBA" id="ARBA00022692"/>
    </source>
</evidence>
<evidence type="ECO:0000313" key="9">
    <source>
        <dbReference type="EMBL" id="GAB78507.1"/>
    </source>
</evidence>
<evidence type="ECO:0000256" key="1">
    <source>
        <dbReference type="ARBA" id="ARBA00004651"/>
    </source>
</evidence>
<dbReference type="Proteomes" id="UP000008495">
    <property type="component" value="Unassembled WGS sequence"/>
</dbReference>
<evidence type="ECO:0000256" key="5">
    <source>
        <dbReference type="ARBA" id="ARBA00022989"/>
    </source>
</evidence>
<dbReference type="InterPro" id="IPR018584">
    <property type="entry name" value="GT87"/>
</dbReference>
<dbReference type="OrthoDB" id="9774600at2"/>
<feature type="transmembrane region" description="Helical" evidence="8">
    <location>
        <begin position="260"/>
        <end position="279"/>
    </location>
</feature>
<dbReference type="STRING" id="100225.SAMN05421595_2778"/>
<dbReference type="Pfam" id="PF09594">
    <property type="entry name" value="GT87"/>
    <property type="match status" value="1"/>
</dbReference>
<feature type="transmembrane region" description="Helical" evidence="8">
    <location>
        <begin position="118"/>
        <end position="138"/>
    </location>
</feature>
<sequence>MEISRGRRVLVLLATAALLLLAARALTTTERWMLHYDLDIYLNVARSFLDTGSLYSYRTDTGMGFTYPPVAIVFFLPFVSLPPTTAWVFWNLLIVAATVPTAWLWAREVRASVSTREFRMSAPAGFTGVVVVALVLASEPVTRSLWLGQVSPFVGVATVAGLVGVQARRGAWTGLGAAAKLTPGANLAAYLAFAHLRPRIVPAVVTGVVLTGLGVLIAPASSWEYFGTLVWDSSRVGRVDLATNESLAGVFARWGVPAPVATKVGLFTAVVLAVGWFLAVRRHRPGPVEVVGAVGVTMLFALPIGWSHHALPVVFAWVGLFVIGVFDRGPRWWLLPGCAVAGLAVWTVPVVYWTMRWIPQVMAAAPYVRPVSSLVLLAVTVWTARSRSTLPAGSDLAVPGR</sequence>
<accession>K6W9L8</accession>
<dbReference type="GO" id="GO:0016758">
    <property type="term" value="F:hexosyltransferase activity"/>
    <property type="evidence" value="ECO:0007669"/>
    <property type="project" value="InterPro"/>
</dbReference>
<evidence type="ECO:0000313" key="10">
    <source>
        <dbReference type="Proteomes" id="UP000008495"/>
    </source>
</evidence>